<organism evidence="1 2">
    <name type="scientific">Polymorphospora rubra</name>
    <dbReference type="NCBI Taxonomy" id="338584"/>
    <lineage>
        <taxon>Bacteria</taxon>
        <taxon>Bacillati</taxon>
        <taxon>Actinomycetota</taxon>
        <taxon>Actinomycetes</taxon>
        <taxon>Micromonosporales</taxon>
        <taxon>Micromonosporaceae</taxon>
        <taxon>Polymorphospora</taxon>
    </lineage>
</organism>
<accession>A0A810N559</accession>
<protein>
    <submittedName>
        <fullName evidence="1">Uncharacterized protein</fullName>
    </submittedName>
</protein>
<dbReference type="EMBL" id="AP023359">
    <property type="protein sequence ID" value="BCJ67319.1"/>
    <property type="molecule type" value="Genomic_DNA"/>
</dbReference>
<gene>
    <name evidence="1" type="ORF">Prubr_43400</name>
</gene>
<evidence type="ECO:0000313" key="2">
    <source>
        <dbReference type="Proteomes" id="UP000680866"/>
    </source>
</evidence>
<sequence>MLTDRAFTHALIEPPVDLPGTVEVLLWSMTARRTGLLEPADDQYVEGRVLFLPGTRFKVLEVTEPTGDERGRVLLRELSADEPVRAHGPFDDLALTSLYRCVERWATVGRRRSVGAAASRRFAALPGLV</sequence>
<keyword evidence="2" id="KW-1185">Reference proteome</keyword>
<name>A0A810N559_9ACTN</name>
<dbReference type="Proteomes" id="UP000680866">
    <property type="component" value="Chromosome"/>
</dbReference>
<dbReference type="Gene3D" id="3.90.176.10">
    <property type="entry name" value="Toxin ADP-ribosyltransferase, Chain A, domain 1"/>
    <property type="match status" value="1"/>
</dbReference>
<reference evidence="1" key="1">
    <citation type="submission" date="2020-08" db="EMBL/GenBank/DDBJ databases">
        <title>Whole genome shotgun sequence of Polymorphospora rubra NBRC 101157.</title>
        <authorList>
            <person name="Komaki H."/>
            <person name="Tamura T."/>
        </authorList>
    </citation>
    <scope>NUCLEOTIDE SEQUENCE</scope>
    <source>
        <strain evidence="1">NBRC 101157</strain>
    </source>
</reference>
<dbReference type="KEGG" id="pry:Prubr_43400"/>
<dbReference type="AlphaFoldDB" id="A0A810N559"/>
<evidence type="ECO:0000313" key="1">
    <source>
        <dbReference type="EMBL" id="BCJ67319.1"/>
    </source>
</evidence>
<proteinExistence type="predicted"/>
<dbReference type="RefSeq" id="WP_212816665.1">
    <property type="nucleotide sequence ID" value="NZ_AP023359.1"/>
</dbReference>